<dbReference type="SUPFAM" id="SSF144232">
    <property type="entry name" value="HIT/MYND zinc finger-like"/>
    <property type="match status" value="1"/>
</dbReference>
<proteinExistence type="predicted"/>
<dbReference type="GO" id="GO:0008270">
    <property type="term" value="F:zinc ion binding"/>
    <property type="evidence" value="ECO:0007669"/>
    <property type="project" value="UniProtKB-KW"/>
</dbReference>
<reference evidence="6 7" key="1">
    <citation type="journal article" date="2019" name="Nat. Ecol. Evol.">
        <title>Megaphylogeny resolves global patterns of mushroom evolution.</title>
        <authorList>
            <person name="Varga T."/>
            <person name="Krizsan K."/>
            <person name="Foldi C."/>
            <person name="Dima B."/>
            <person name="Sanchez-Garcia M."/>
            <person name="Sanchez-Ramirez S."/>
            <person name="Szollosi G.J."/>
            <person name="Szarkandi J.G."/>
            <person name="Papp V."/>
            <person name="Albert L."/>
            <person name="Andreopoulos W."/>
            <person name="Angelini C."/>
            <person name="Antonin V."/>
            <person name="Barry K.W."/>
            <person name="Bougher N.L."/>
            <person name="Buchanan P."/>
            <person name="Buyck B."/>
            <person name="Bense V."/>
            <person name="Catcheside P."/>
            <person name="Chovatia M."/>
            <person name="Cooper J."/>
            <person name="Damon W."/>
            <person name="Desjardin D."/>
            <person name="Finy P."/>
            <person name="Geml J."/>
            <person name="Haridas S."/>
            <person name="Hughes K."/>
            <person name="Justo A."/>
            <person name="Karasinski D."/>
            <person name="Kautmanova I."/>
            <person name="Kiss B."/>
            <person name="Kocsube S."/>
            <person name="Kotiranta H."/>
            <person name="LaButti K.M."/>
            <person name="Lechner B.E."/>
            <person name="Liimatainen K."/>
            <person name="Lipzen A."/>
            <person name="Lukacs Z."/>
            <person name="Mihaltcheva S."/>
            <person name="Morgado L.N."/>
            <person name="Niskanen T."/>
            <person name="Noordeloos M.E."/>
            <person name="Ohm R.A."/>
            <person name="Ortiz-Santana B."/>
            <person name="Ovrebo C."/>
            <person name="Racz N."/>
            <person name="Riley R."/>
            <person name="Savchenko A."/>
            <person name="Shiryaev A."/>
            <person name="Soop K."/>
            <person name="Spirin V."/>
            <person name="Szebenyi C."/>
            <person name="Tomsovsky M."/>
            <person name="Tulloss R.E."/>
            <person name="Uehling J."/>
            <person name="Grigoriev I.V."/>
            <person name="Vagvolgyi C."/>
            <person name="Papp T."/>
            <person name="Martin F.M."/>
            <person name="Miettinen O."/>
            <person name="Hibbett D.S."/>
            <person name="Nagy L.G."/>
        </authorList>
    </citation>
    <scope>NUCLEOTIDE SEQUENCE [LARGE SCALE GENOMIC DNA]</scope>
    <source>
        <strain evidence="6 7">HHB13444</strain>
    </source>
</reference>
<keyword evidence="3" id="KW-0862">Zinc</keyword>
<evidence type="ECO:0000313" key="7">
    <source>
        <dbReference type="Proteomes" id="UP000308197"/>
    </source>
</evidence>
<dbReference type="Pfam" id="PF01753">
    <property type="entry name" value="zf-MYND"/>
    <property type="match status" value="1"/>
</dbReference>
<keyword evidence="7" id="KW-1185">Reference proteome</keyword>
<dbReference type="PROSITE" id="PS50865">
    <property type="entry name" value="ZF_MYND_2"/>
    <property type="match status" value="1"/>
</dbReference>
<protein>
    <recommendedName>
        <fullName evidence="5">MYND-type domain-containing protein</fullName>
    </recommendedName>
</protein>
<dbReference type="InterPro" id="IPR002893">
    <property type="entry name" value="Znf_MYND"/>
</dbReference>
<feature type="domain" description="MYND-type" evidence="5">
    <location>
        <begin position="681"/>
        <end position="719"/>
    </location>
</feature>
<dbReference type="Gene3D" id="6.10.140.2220">
    <property type="match status" value="1"/>
</dbReference>
<evidence type="ECO:0000256" key="4">
    <source>
        <dbReference type="PROSITE-ProRule" id="PRU00134"/>
    </source>
</evidence>
<organism evidence="6 7">
    <name type="scientific">Polyporus arcularius HHB13444</name>
    <dbReference type="NCBI Taxonomy" id="1314778"/>
    <lineage>
        <taxon>Eukaryota</taxon>
        <taxon>Fungi</taxon>
        <taxon>Dikarya</taxon>
        <taxon>Basidiomycota</taxon>
        <taxon>Agaricomycotina</taxon>
        <taxon>Agaricomycetes</taxon>
        <taxon>Polyporales</taxon>
        <taxon>Polyporaceae</taxon>
        <taxon>Polyporus</taxon>
    </lineage>
</organism>
<evidence type="ECO:0000259" key="5">
    <source>
        <dbReference type="PROSITE" id="PS50865"/>
    </source>
</evidence>
<dbReference type="PROSITE" id="PS01360">
    <property type="entry name" value="ZF_MYND_1"/>
    <property type="match status" value="1"/>
</dbReference>
<keyword evidence="2 4" id="KW-0863">Zinc-finger</keyword>
<evidence type="ECO:0000256" key="3">
    <source>
        <dbReference type="ARBA" id="ARBA00022833"/>
    </source>
</evidence>
<sequence length="725" mass="82597">MPDFGRSTRNQNYDRQHEELYKDLVLMTARKNPRWSVHVVRTMLDIPNLHTRRGFRKTHKHFADISRKLGYVYVTACARNEWHLVNAILSVLASMCTDGILCRKLLDQGIILPGLLKISNSSDEDPEPLLKLSSLIARHGSDSIKLEYLSENMLAMVTVVNQPIHDRLRGMVSPLASEFAVVAICHCYEVLYSPSAVKNPSLGALIKSVDTILEYYRRFNNSYNFIIHGLPILMLGAGACPRERIDDIAPTHQLFCALTRSEDIALRCAAVCVFLWACPQDPEADTPDPFSPLGFDASLEGFPPDLRVAMEEYGIDRCETTLMRRCTMDFLDLLRDFFNDDNLYKFGTAMTDILLRGQFVYGGDGIPDDEDSYMLFDDWNEYMPAAANVLRQHPYGSPADLDRANMLDLEYLVIMNADPCKIEATAREVMASIPQHPYAYVIFCMRAKNREEVLQVAKRGLEVENITPCLRRRLLLVLMDTHIAKAWTLLLEATPADARRRKIGTDALLAGVEYAEVLMREAPPDSRQLMRVLDTYILNVLIARGPGLSEDLSELKPALAHLERTTRILKRFKYELPLPQRVIAHELLLRHYKTGVKYWSGFVKRFDMLDKDMRTSPSAVDGTRPSHSPVYEDMSVERWWDRSPTRQNLSTLVRGPLQCSCHIAHQGRVYMGPELVEMYSCSWCATVSSLARACRGCGSAWYCDTSCQRAAWPKHKDECRRRGER</sequence>
<dbReference type="AlphaFoldDB" id="A0A5C3PUT6"/>
<dbReference type="EMBL" id="ML210985">
    <property type="protein sequence ID" value="TFK93221.1"/>
    <property type="molecule type" value="Genomic_DNA"/>
</dbReference>
<evidence type="ECO:0000313" key="6">
    <source>
        <dbReference type="EMBL" id="TFK93221.1"/>
    </source>
</evidence>
<gene>
    <name evidence="6" type="ORF">K466DRAFT_658674</name>
</gene>
<name>A0A5C3PUT6_9APHY</name>
<evidence type="ECO:0000256" key="1">
    <source>
        <dbReference type="ARBA" id="ARBA00022723"/>
    </source>
</evidence>
<accession>A0A5C3PUT6</accession>
<evidence type="ECO:0000256" key="2">
    <source>
        <dbReference type="ARBA" id="ARBA00022771"/>
    </source>
</evidence>
<dbReference type="Proteomes" id="UP000308197">
    <property type="component" value="Unassembled WGS sequence"/>
</dbReference>
<dbReference type="InParanoid" id="A0A5C3PUT6"/>
<keyword evidence="1" id="KW-0479">Metal-binding</keyword>